<feature type="transmembrane region" description="Helical" evidence="1">
    <location>
        <begin position="334"/>
        <end position="355"/>
    </location>
</feature>
<dbReference type="EMBL" id="AP024484">
    <property type="protein sequence ID" value="BCS86318.1"/>
    <property type="molecule type" value="Genomic_DNA"/>
</dbReference>
<organism evidence="3 4">
    <name type="scientific">Prevotella herbatica</name>
    <dbReference type="NCBI Taxonomy" id="2801997"/>
    <lineage>
        <taxon>Bacteria</taxon>
        <taxon>Pseudomonadati</taxon>
        <taxon>Bacteroidota</taxon>
        <taxon>Bacteroidia</taxon>
        <taxon>Bacteroidales</taxon>
        <taxon>Prevotellaceae</taxon>
        <taxon>Prevotella</taxon>
    </lineage>
</organism>
<evidence type="ECO:0000313" key="4">
    <source>
        <dbReference type="Proteomes" id="UP001319045"/>
    </source>
</evidence>
<accession>A0ABN6EK90</accession>
<reference evidence="3 4" key="1">
    <citation type="journal article" date="2022" name="Int. J. Syst. Evol. Microbiol.">
        <title>Prevotella herbatica sp. nov., a plant polysaccharide-decomposing anaerobic bacterium isolated from a methanogenic reactor.</title>
        <authorList>
            <person name="Uek A."/>
            <person name="Tonouchi A."/>
            <person name="Kaku N."/>
            <person name="Ueki K."/>
        </authorList>
    </citation>
    <scope>NUCLEOTIDE SEQUENCE [LARGE SCALE GENOMIC DNA]</scope>
    <source>
        <strain evidence="3 4">WR041</strain>
    </source>
</reference>
<evidence type="ECO:0000256" key="1">
    <source>
        <dbReference type="SAM" id="Phobius"/>
    </source>
</evidence>
<dbReference type="Proteomes" id="UP001319045">
    <property type="component" value="Chromosome"/>
</dbReference>
<keyword evidence="2" id="KW-0732">Signal</keyword>
<feature type="chain" id="PRO_5046059241" description="Protein BatD" evidence="2">
    <location>
        <begin position="23"/>
        <end position="359"/>
    </location>
</feature>
<dbReference type="RefSeq" id="WP_237072232.1">
    <property type="nucleotide sequence ID" value="NZ_AP024484.1"/>
</dbReference>
<name>A0ABN6EK90_9BACT</name>
<keyword evidence="1" id="KW-0472">Membrane</keyword>
<evidence type="ECO:0000256" key="2">
    <source>
        <dbReference type="SAM" id="SignalP"/>
    </source>
</evidence>
<proteinExistence type="predicted"/>
<gene>
    <name evidence="3" type="ORF">prwr041_22110</name>
</gene>
<protein>
    <recommendedName>
        <fullName evidence="5">Protein BatD</fullName>
    </recommendedName>
</protein>
<feature type="signal peptide" evidence="2">
    <location>
        <begin position="1"/>
        <end position="22"/>
    </location>
</feature>
<keyword evidence="4" id="KW-1185">Reference proteome</keyword>
<sequence>MRYLKTIICLMCLLGMTFSGHAQTVQVEQKIDSVSILIGQQAHMTVTVTAQHGAKIDWQKFKPSQYITPGVEVVNSVNGETSEVDGMTKVSKIYTLTSFDERLYAIPPVKVSVNGKPYVGTQLALKVLTVDVDTVHPNQFFPPKDVQSNPFQWADFSLAFWLSVVLVILCCIVYYLYSRLKSNKPVITRIRIVKHIPAHKKALNEIDKIKSEHMQVSENQKEYYTKLTDTVRQYIQERFGFNAMEMTSNEIIYRLRESGDQKSIDELHELFETADLVKFAKHSALINENDLNLVNAINFIDGTKTAAEETEEKIIPQLSDDEEKSRKSRTTIKSLISVITVAVVVLLVYIIYSVYQLLG</sequence>
<keyword evidence="1" id="KW-0812">Transmembrane</keyword>
<evidence type="ECO:0008006" key="5">
    <source>
        <dbReference type="Google" id="ProtNLM"/>
    </source>
</evidence>
<keyword evidence="1" id="KW-1133">Transmembrane helix</keyword>
<evidence type="ECO:0000313" key="3">
    <source>
        <dbReference type="EMBL" id="BCS86318.1"/>
    </source>
</evidence>
<feature type="transmembrane region" description="Helical" evidence="1">
    <location>
        <begin position="158"/>
        <end position="177"/>
    </location>
</feature>